<evidence type="ECO:0000259" key="2">
    <source>
        <dbReference type="Pfam" id="PF02525"/>
    </source>
</evidence>
<dbReference type="InterPro" id="IPR046980">
    <property type="entry name" value="KefG/KefF"/>
</dbReference>
<dbReference type="GO" id="GO:0009055">
    <property type="term" value="F:electron transfer activity"/>
    <property type="evidence" value="ECO:0007669"/>
    <property type="project" value="TreeGrafter"/>
</dbReference>
<dbReference type="Proteomes" id="UP000650466">
    <property type="component" value="Unassembled WGS sequence"/>
</dbReference>
<dbReference type="EMBL" id="JACVVD010000013">
    <property type="protein sequence ID" value="MBD0383859.1"/>
    <property type="molecule type" value="Genomic_DNA"/>
</dbReference>
<protein>
    <submittedName>
        <fullName evidence="3">NAD(P)H-dependent oxidoreductase</fullName>
    </submittedName>
</protein>
<dbReference type="RefSeq" id="WP_188177634.1">
    <property type="nucleotide sequence ID" value="NZ_JACVVD010000013.1"/>
</dbReference>
<keyword evidence="1" id="KW-0560">Oxidoreductase</keyword>
<dbReference type="PANTHER" id="PTHR47307:SF1">
    <property type="entry name" value="GLUTATHIONE-REGULATED POTASSIUM-EFFLUX SYSTEM ANCILLARY PROTEIN KEFG"/>
    <property type="match status" value="1"/>
</dbReference>
<evidence type="ECO:0000313" key="3">
    <source>
        <dbReference type="EMBL" id="MBD0383859.1"/>
    </source>
</evidence>
<sequence>MNTLVLVAHPNLEKSRVNKRWLEELRKYQSRISVHDLYANYPNWQIDVQKEQELALLHDRIIFQFPFYWYSSPSLLKKWLEDVLTYGWAYSSEGGKLRGKELGLAISIGGSEVEYQSGGGDLNTINELISPFHSTSNLIKTHFITPFTLFDTDDKSDEELALSAKQYADYILSEEIRLFRAGRNINFPCCCNA</sequence>
<gene>
    <name evidence="3" type="ORF">ICC18_27670</name>
</gene>
<dbReference type="SUPFAM" id="SSF52218">
    <property type="entry name" value="Flavoproteins"/>
    <property type="match status" value="1"/>
</dbReference>
<dbReference type="PANTHER" id="PTHR47307">
    <property type="entry name" value="GLUTATHIONE-REGULATED POTASSIUM-EFFLUX SYSTEM ANCILLARY PROTEIN KEFG"/>
    <property type="match status" value="1"/>
</dbReference>
<dbReference type="AlphaFoldDB" id="A0A926QMZ2"/>
<dbReference type="Gene3D" id="3.40.50.360">
    <property type="match status" value="1"/>
</dbReference>
<dbReference type="GO" id="GO:0010181">
    <property type="term" value="F:FMN binding"/>
    <property type="evidence" value="ECO:0007669"/>
    <property type="project" value="TreeGrafter"/>
</dbReference>
<dbReference type="InterPro" id="IPR029039">
    <property type="entry name" value="Flavoprotein-like_sf"/>
</dbReference>
<accession>A0A926QMZ2</accession>
<evidence type="ECO:0000313" key="4">
    <source>
        <dbReference type="Proteomes" id="UP000650466"/>
    </source>
</evidence>
<proteinExistence type="predicted"/>
<dbReference type="GO" id="GO:0003955">
    <property type="term" value="F:NAD(P)H dehydrogenase (quinone) activity"/>
    <property type="evidence" value="ECO:0007669"/>
    <property type="project" value="TreeGrafter"/>
</dbReference>
<organism evidence="3 4">
    <name type="scientific">Paenibacillus sedimenti</name>
    <dbReference type="NCBI Taxonomy" id="2770274"/>
    <lineage>
        <taxon>Bacteria</taxon>
        <taxon>Bacillati</taxon>
        <taxon>Bacillota</taxon>
        <taxon>Bacilli</taxon>
        <taxon>Bacillales</taxon>
        <taxon>Paenibacillaceae</taxon>
        <taxon>Paenibacillus</taxon>
    </lineage>
</organism>
<keyword evidence="4" id="KW-1185">Reference proteome</keyword>
<reference evidence="3" key="1">
    <citation type="submission" date="2020-09" db="EMBL/GenBank/DDBJ databases">
        <title>Draft Genome Sequence of Paenibacillus sp. WST5.</title>
        <authorList>
            <person name="Bao Z."/>
        </authorList>
    </citation>
    <scope>NUCLEOTIDE SEQUENCE</scope>
    <source>
        <strain evidence="3">WST5</strain>
    </source>
</reference>
<dbReference type="Pfam" id="PF02525">
    <property type="entry name" value="Flavodoxin_2"/>
    <property type="match status" value="1"/>
</dbReference>
<feature type="domain" description="Flavodoxin-like fold" evidence="2">
    <location>
        <begin position="1"/>
        <end position="169"/>
    </location>
</feature>
<name>A0A926QMZ2_9BACL</name>
<dbReference type="InterPro" id="IPR003680">
    <property type="entry name" value="Flavodoxin_fold"/>
</dbReference>
<evidence type="ECO:0000256" key="1">
    <source>
        <dbReference type="ARBA" id="ARBA00023002"/>
    </source>
</evidence>
<comment type="caution">
    <text evidence="3">The sequence shown here is derived from an EMBL/GenBank/DDBJ whole genome shotgun (WGS) entry which is preliminary data.</text>
</comment>